<reference evidence="2" key="1">
    <citation type="journal article" date="2023" name="G3 (Bethesda)">
        <title>A reference genome for the long-term kleptoplast-retaining sea slug Elysia crispata morphotype clarki.</title>
        <authorList>
            <person name="Eastman K.E."/>
            <person name="Pendleton A.L."/>
            <person name="Shaikh M.A."/>
            <person name="Suttiyut T."/>
            <person name="Ogas R."/>
            <person name="Tomko P."/>
            <person name="Gavelis G."/>
            <person name="Widhalm J.R."/>
            <person name="Wisecaver J.H."/>
        </authorList>
    </citation>
    <scope>NUCLEOTIDE SEQUENCE</scope>
    <source>
        <strain evidence="2">ECLA1</strain>
    </source>
</reference>
<dbReference type="AlphaFoldDB" id="A0AAE1DUD1"/>
<evidence type="ECO:0000256" key="1">
    <source>
        <dbReference type="SAM" id="MobiDB-lite"/>
    </source>
</evidence>
<feature type="region of interest" description="Disordered" evidence="1">
    <location>
        <begin position="37"/>
        <end position="63"/>
    </location>
</feature>
<accession>A0AAE1DUD1</accession>
<keyword evidence="3" id="KW-1185">Reference proteome</keyword>
<dbReference type="EMBL" id="JAWDGP010002431">
    <property type="protein sequence ID" value="KAK3783269.1"/>
    <property type="molecule type" value="Genomic_DNA"/>
</dbReference>
<dbReference type="Proteomes" id="UP001283361">
    <property type="component" value="Unassembled WGS sequence"/>
</dbReference>
<gene>
    <name evidence="2" type="ORF">RRG08_047724</name>
</gene>
<feature type="region of interest" description="Disordered" evidence="1">
    <location>
        <begin position="191"/>
        <end position="239"/>
    </location>
</feature>
<protein>
    <submittedName>
        <fullName evidence="2">Uncharacterized protein</fullName>
    </submittedName>
</protein>
<feature type="compositionally biased region" description="Polar residues" evidence="1">
    <location>
        <begin position="37"/>
        <end position="49"/>
    </location>
</feature>
<evidence type="ECO:0000313" key="3">
    <source>
        <dbReference type="Proteomes" id="UP001283361"/>
    </source>
</evidence>
<comment type="caution">
    <text evidence="2">The sequence shown here is derived from an EMBL/GenBank/DDBJ whole genome shotgun (WGS) entry which is preliminary data.</text>
</comment>
<evidence type="ECO:0000313" key="2">
    <source>
        <dbReference type="EMBL" id="KAK3783269.1"/>
    </source>
</evidence>
<feature type="compositionally biased region" description="Low complexity" evidence="1">
    <location>
        <begin position="54"/>
        <end position="63"/>
    </location>
</feature>
<name>A0AAE1DUD1_9GAST</name>
<sequence length="239" mass="25801">MVSVDSTRQPTCLSSNCLEYGVALGRERVKTSNSFVKQMGQAPSSQPGQLATPLLSSSSSAGQSQAGLSLHTCLDHNEHAVLSGKPRSSGYLRRVPGTMPPVISRDIHAWCDSEQKPVDSSTDPLGMLTGYTPTCTGIASTTHPFLGLFRLQSFPPRLSFPLFPYEISLTPLKTSQTFDLICLICTRESPRLPEESPPTPGRLTRGSNEAVIAKSPHAKLRPDRSLMIPASRLSPTISK</sequence>
<proteinExistence type="predicted"/>
<organism evidence="2 3">
    <name type="scientific">Elysia crispata</name>
    <name type="common">lettuce slug</name>
    <dbReference type="NCBI Taxonomy" id="231223"/>
    <lineage>
        <taxon>Eukaryota</taxon>
        <taxon>Metazoa</taxon>
        <taxon>Spiralia</taxon>
        <taxon>Lophotrochozoa</taxon>
        <taxon>Mollusca</taxon>
        <taxon>Gastropoda</taxon>
        <taxon>Heterobranchia</taxon>
        <taxon>Euthyneura</taxon>
        <taxon>Panpulmonata</taxon>
        <taxon>Sacoglossa</taxon>
        <taxon>Placobranchoidea</taxon>
        <taxon>Plakobranchidae</taxon>
        <taxon>Elysia</taxon>
    </lineage>
</organism>